<protein>
    <submittedName>
        <fullName evidence="1">Uncharacterized protein</fullName>
    </submittedName>
</protein>
<proteinExistence type="predicted"/>
<accession>A0A1J7IZ45</accession>
<reference evidence="1 2" key="1">
    <citation type="submission" date="2016-10" db="EMBL/GenBank/DDBJ databases">
        <title>Draft genome sequence of Coniochaeta ligniaria NRRL30616, a lignocellulolytic fungus for bioabatement of inhibitors in plant biomass hydrolysates.</title>
        <authorList>
            <consortium name="DOE Joint Genome Institute"/>
            <person name="Jimenez D.J."/>
            <person name="Hector R.E."/>
            <person name="Riley R."/>
            <person name="Sun H."/>
            <person name="Grigoriev I.V."/>
            <person name="Van Elsas J.D."/>
            <person name="Nichols N.N."/>
        </authorList>
    </citation>
    <scope>NUCLEOTIDE SEQUENCE [LARGE SCALE GENOMIC DNA]</scope>
    <source>
        <strain evidence="1 2">NRRL 30616</strain>
    </source>
</reference>
<dbReference type="InParanoid" id="A0A1J7IZ45"/>
<gene>
    <name evidence="1" type="ORF">CONLIGDRAFT_274058</name>
</gene>
<dbReference type="EMBL" id="KV875095">
    <property type="protein sequence ID" value="OIW32549.1"/>
    <property type="molecule type" value="Genomic_DNA"/>
</dbReference>
<dbReference type="PROSITE" id="PS51257">
    <property type="entry name" value="PROKAR_LIPOPROTEIN"/>
    <property type="match status" value="1"/>
</dbReference>
<dbReference type="AlphaFoldDB" id="A0A1J7IZ45"/>
<name>A0A1J7IZ45_9PEZI</name>
<organism evidence="1 2">
    <name type="scientific">Coniochaeta ligniaria NRRL 30616</name>
    <dbReference type="NCBI Taxonomy" id="1408157"/>
    <lineage>
        <taxon>Eukaryota</taxon>
        <taxon>Fungi</taxon>
        <taxon>Dikarya</taxon>
        <taxon>Ascomycota</taxon>
        <taxon>Pezizomycotina</taxon>
        <taxon>Sordariomycetes</taxon>
        <taxon>Sordariomycetidae</taxon>
        <taxon>Coniochaetales</taxon>
        <taxon>Coniochaetaceae</taxon>
        <taxon>Coniochaeta</taxon>
    </lineage>
</organism>
<dbReference type="Proteomes" id="UP000182658">
    <property type="component" value="Unassembled WGS sequence"/>
</dbReference>
<evidence type="ECO:0000313" key="1">
    <source>
        <dbReference type="EMBL" id="OIW32549.1"/>
    </source>
</evidence>
<keyword evidence="2" id="KW-1185">Reference proteome</keyword>
<sequence>MAARSLLTSHHSLIVSCRRQGLSSCLDVGTQHCHDVCSWTYVRRDLSMILPSSYVCMIASLLSNAVLSNAAINRTEHLTP</sequence>
<evidence type="ECO:0000313" key="2">
    <source>
        <dbReference type="Proteomes" id="UP000182658"/>
    </source>
</evidence>